<dbReference type="Proteomes" id="UP000051870">
    <property type="component" value="Unassembled WGS sequence"/>
</dbReference>
<evidence type="ECO:0000313" key="1">
    <source>
        <dbReference type="EMBL" id="CUK08614.1"/>
    </source>
</evidence>
<accession>A0A0N7MA88</accession>
<organism evidence="1 2">
    <name type="scientific">Shimia thalassica</name>
    <dbReference type="NCBI Taxonomy" id="1715693"/>
    <lineage>
        <taxon>Bacteria</taxon>
        <taxon>Pseudomonadati</taxon>
        <taxon>Pseudomonadota</taxon>
        <taxon>Alphaproteobacteria</taxon>
        <taxon>Rhodobacterales</taxon>
        <taxon>Roseobacteraceae</taxon>
    </lineage>
</organism>
<dbReference type="EMBL" id="CYTW01000004">
    <property type="protein sequence ID" value="CUK08614.1"/>
    <property type="molecule type" value="Genomic_DNA"/>
</dbReference>
<dbReference type="AlphaFoldDB" id="A0A0N7MA88"/>
<proteinExistence type="predicted"/>
<protein>
    <submittedName>
        <fullName evidence="1">Uncharacterized protein</fullName>
    </submittedName>
</protein>
<reference evidence="2" key="1">
    <citation type="submission" date="2015-09" db="EMBL/GenBank/DDBJ databases">
        <authorList>
            <person name="Rodrigo-Torres Lidia"/>
            <person name="Arahal R.David."/>
        </authorList>
    </citation>
    <scope>NUCLEOTIDE SEQUENCE [LARGE SCALE GENOMIC DNA]</scope>
    <source>
        <strain evidence="2">CECT 7735</strain>
    </source>
</reference>
<evidence type="ECO:0000313" key="2">
    <source>
        <dbReference type="Proteomes" id="UP000051870"/>
    </source>
</evidence>
<sequence length="167" mass="18212">MVRREIVSLNAAVQERLNEIERLARLLGQGGETASKSDAQIAEEVEAKLAAQKRRHAMQLSLLHKIYAGQPNKAEAMGVAAADQLETVRNSDGFDAKWYLETYADVAATDMTPAEHYVSVGAFEGRDPGPDFDTLGYYAANPDVAEAGWPALLHYVLFGKAEGRAFT</sequence>
<keyword evidence="2" id="KW-1185">Reference proteome</keyword>
<gene>
    <name evidence="1" type="ORF">PH7735_03269</name>
</gene>
<name>A0A0N7MA88_9RHOB</name>
<dbReference type="STRING" id="1715693.PH7735_03269"/>